<dbReference type="Pfam" id="PF00038">
    <property type="entry name" value="Filament"/>
    <property type="match status" value="1"/>
</dbReference>
<evidence type="ECO:0000256" key="6">
    <source>
        <dbReference type="SAM" id="MobiDB-lite"/>
    </source>
</evidence>
<evidence type="ECO:0000256" key="2">
    <source>
        <dbReference type="ARBA" id="ARBA00022754"/>
    </source>
</evidence>
<dbReference type="EMBL" id="JANPWB010000010">
    <property type="protein sequence ID" value="KAJ1135764.1"/>
    <property type="molecule type" value="Genomic_DNA"/>
</dbReference>
<feature type="region of interest" description="Disordered" evidence="6">
    <location>
        <begin position="382"/>
        <end position="410"/>
    </location>
</feature>
<dbReference type="FunFam" id="1.20.5.500:FF:000001">
    <property type="entry name" value="Type II keratin 23"/>
    <property type="match status" value="1"/>
</dbReference>
<feature type="coiled-coil region" evidence="5">
    <location>
        <begin position="279"/>
        <end position="373"/>
    </location>
</feature>
<sequence length="434" mass="47912">MSVSSGGARLSFGGGSSGFGGGSSGFSFGGVSSGFGGGSSGFGGGSSGFGGGSASFGDGGLLSGSDKHVMQNLNDRLAAYLDKVRALEAANAELEIKIRDWYANQQANNKSSAGRDYSKYYATIDDLKAKIFAATVGNAKIVLQIDNARLAADDFKMKYENELAMRQSVEADINGLRRVLDDLTMSRAELELQIESLSEELAYLKKNHEEELVEVRRGAKGDVTVEMDAAPSLDLLQTLNSMRADYEAMAEKNRKEAEDTFRKKVAELQQVISRDAGEVSSSRSEMSDLKRSLQSLEIELQAQLAMKRSLEETLAETEGRYCQQLFAMQQKISSLEEQLAQLRSDMERQRYEYQQLLNIKTRLEMEIETYRRLLDGELGGFETQKTTKVEPVPSPTESETRRDQTKTRKVKTIIEEMVDGKVVSSEVKEREESM</sequence>
<gene>
    <name evidence="8" type="ORF">NDU88_002195</name>
</gene>
<dbReference type="GO" id="GO:0005198">
    <property type="term" value="F:structural molecule activity"/>
    <property type="evidence" value="ECO:0007669"/>
    <property type="project" value="InterPro"/>
</dbReference>
<evidence type="ECO:0000256" key="3">
    <source>
        <dbReference type="ARBA" id="ARBA00023054"/>
    </source>
</evidence>
<evidence type="ECO:0000256" key="5">
    <source>
        <dbReference type="SAM" id="Coils"/>
    </source>
</evidence>
<dbReference type="GO" id="GO:0005882">
    <property type="term" value="C:intermediate filament"/>
    <property type="evidence" value="ECO:0007669"/>
    <property type="project" value="UniProtKB-KW"/>
</dbReference>
<dbReference type="PROSITE" id="PS00226">
    <property type="entry name" value="IF_ROD_1"/>
    <property type="match status" value="1"/>
</dbReference>
<comment type="caution">
    <text evidence="8">The sequence shown here is derived from an EMBL/GenBank/DDBJ whole genome shotgun (WGS) entry which is preliminary data.</text>
</comment>
<feature type="coiled-coil region" evidence="5">
    <location>
        <begin position="70"/>
        <end position="104"/>
    </location>
</feature>
<dbReference type="InterPro" id="IPR018039">
    <property type="entry name" value="IF_conserved"/>
</dbReference>
<dbReference type="PRINTS" id="PR01248">
    <property type="entry name" value="TYPE1KERATIN"/>
</dbReference>
<evidence type="ECO:0000313" key="9">
    <source>
        <dbReference type="Proteomes" id="UP001066276"/>
    </source>
</evidence>
<evidence type="ECO:0000256" key="1">
    <source>
        <dbReference type="ARBA" id="ARBA00022744"/>
    </source>
</evidence>
<evidence type="ECO:0000313" key="8">
    <source>
        <dbReference type="EMBL" id="KAJ1135764.1"/>
    </source>
</evidence>
<dbReference type="SUPFAM" id="SSF64593">
    <property type="entry name" value="Intermediate filament protein, coiled coil region"/>
    <property type="match status" value="2"/>
</dbReference>
<protein>
    <recommendedName>
        <fullName evidence="7">IF rod domain-containing protein</fullName>
    </recommendedName>
</protein>
<feature type="coiled-coil region" evidence="5">
    <location>
        <begin position="173"/>
        <end position="214"/>
    </location>
</feature>
<dbReference type="Gene3D" id="1.20.5.170">
    <property type="match status" value="1"/>
</dbReference>
<dbReference type="InterPro" id="IPR002957">
    <property type="entry name" value="Keratin_I"/>
</dbReference>
<name>A0AAV7Q669_PLEWA</name>
<dbReference type="SMART" id="SM01391">
    <property type="entry name" value="Filament"/>
    <property type="match status" value="1"/>
</dbReference>
<proteinExistence type="inferred from homology"/>
<dbReference type="InterPro" id="IPR039008">
    <property type="entry name" value="IF_rod_dom"/>
</dbReference>
<dbReference type="FunFam" id="1.20.5.1160:FF:000002">
    <property type="entry name" value="Type I keratin 10"/>
    <property type="match status" value="1"/>
</dbReference>
<dbReference type="AlphaFoldDB" id="A0AAV7Q669"/>
<comment type="similarity">
    <text evidence="4">Belongs to the intermediate filament family.</text>
</comment>
<feature type="domain" description="IF rod" evidence="7">
    <location>
        <begin position="66"/>
        <end position="381"/>
    </location>
</feature>
<evidence type="ECO:0000256" key="4">
    <source>
        <dbReference type="RuleBase" id="RU000685"/>
    </source>
</evidence>
<organism evidence="8 9">
    <name type="scientific">Pleurodeles waltl</name>
    <name type="common">Iberian ribbed newt</name>
    <dbReference type="NCBI Taxonomy" id="8319"/>
    <lineage>
        <taxon>Eukaryota</taxon>
        <taxon>Metazoa</taxon>
        <taxon>Chordata</taxon>
        <taxon>Craniata</taxon>
        <taxon>Vertebrata</taxon>
        <taxon>Euteleostomi</taxon>
        <taxon>Amphibia</taxon>
        <taxon>Batrachia</taxon>
        <taxon>Caudata</taxon>
        <taxon>Salamandroidea</taxon>
        <taxon>Salamandridae</taxon>
        <taxon>Pleurodelinae</taxon>
        <taxon>Pleurodeles</taxon>
    </lineage>
</organism>
<accession>A0AAV7Q669</accession>
<dbReference type="GO" id="GO:0030855">
    <property type="term" value="P:epithelial cell differentiation"/>
    <property type="evidence" value="ECO:0007669"/>
    <property type="project" value="TreeGrafter"/>
</dbReference>
<dbReference type="GO" id="GO:0045109">
    <property type="term" value="P:intermediate filament organization"/>
    <property type="evidence" value="ECO:0007669"/>
    <property type="project" value="TreeGrafter"/>
</dbReference>
<evidence type="ECO:0000259" key="7">
    <source>
        <dbReference type="PROSITE" id="PS51842"/>
    </source>
</evidence>
<dbReference type="Gene3D" id="1.20.5.1160">
    <property type="entry name" value="Vasodilator-stimulated phosphoprotein"/>
    <property type="match status" value="1"/>
</dbReference>
<dbReference type="PANTHER" id="PTHR23239:SF121">
    <property type="entry name" value="KERATIN, TYPE I CYTOSKELETAL 13"/>
    <property type="match status" value="1"/>
</dbReference>
<reference evidence="8" key="1">
    <citation type="journal article" date="2022" name="bioRxiv">
        <title>Sequencing and chromosome-scale assembly of the giantPleurodeles waltlgenome.</title>
        <authorList>
            <person name="Brown T."/>
            <person name="Elewa A."/>
            <person name="Iarovenko S."/>
            <person name="Subramanian E."/>
            <person name="Araus A.J."/>
            <person name="Petzold A."/>
            <person name="Susuki M."/>
            <person name="Suzuki K.-i.T."/>
            <person name="Hayashi T."/>
            <person name="Toyoda A."/>
            <person name="Oliveira C."/>
            <person name="Osipova E."/>
            <person name="Leigh N.D."/>
            <person name="Simon A."/>
            <person name="Yun M.H."/>
        </authorList>
    </citation>
    <scope>NUCLEOTIDE SEQUENCE</scope>
    <source>
        <strain evidence="8">20211129_DDA</strain>
        <tissue evidence="8">Liver</tissue>
    </source>
</reference>
<dbReference type="Proteomes" id="UP001066276">
    <property type="component" value="Chromosome 6"/>
</dbReference>
<dbReference type="PROSITE" id="PS51842">
    <property type="entry name" value="IF_ROD_2"/>
    <property type="match status" value="1"/>
</dbReference>
<dbReference type="PANTHER" id="PTHR23239">
    <property type="entry name" value="INTERMEDIATE FILAMENT"/>
    <property type="match status" value="1"/>
</dbReference>
<keyword evidence="1" id="KW-0416">Keratin</keyword>
<keyword evidence="9" id="KW-1185">Reference proteome</keyword>
<dbReference type="Gene3D" id="1.20.5.500">
    <property type="entry name" value="Single helix bin"/>
    <property type="match status" value="1"/>
</dbReference>
<dbReference type="FunFam" id="1.20.5.170:FF:000002">
    <property type="entry name" value="Type I keratin KA11"/>
    <property type="match status" value="1"/>
</dbReference>
<keyword evidence="2 4" id="KW-0403">Intermediate filament</keyword>
<keyword evidence="3 5" id="KW-0175">Coiled coil</keyword>